<evidence type="ECO:0000256" key="2">
    <source>
        <dbReference type="ARBA" id="ARBA00010840"/>
    </source>
</evidence>
<dbReference type="EMBL" id="KV453912">
    <property type="protein sequence ID" value="ODV79445.1"/>
    <property type="molecule type" value="Genomic_DNA"/>
</dbReference>
<feature type="region of interest" description="Disordered" evidence="6">
    <location>
        <begin position="98"/>
        <end position="204"/>
    </location>
</feature>
<dbReference type="RefSeq" id="XP_020064567.1">
    <property type="nucleotide sequence ID" value="XM_020211708.1"/>
</dbReference>
<feature type="compositionally biased region" description="Low complexity" evidence="6">
    <location>
        <begin position="100"/>
        <end position="111"/>
    </location>
</feature>
<organism evidence="8 9">
    <name type="scientific">Suhomyces tanzawaensis NRRL Y-17324</name>
    <dbReference type="NCBI Taxonomy" id="984487"/>
    <lineage>
        <taxon>Eukaryota</taxon>
        <taxon>Fungi</taxon>
        <taxon>Dikarya</taxon>
        <taxon>Ascomycota</taxon>
        <taxon>Saccharomycotina</taxon>
        <taxon>Pichiomycetes</taxon>
        <taxon>Debaryomycetaceae</taxon>
        <taxon>Suhomyces</taxon>
    </lineage>
</organism>
<dbReference type="InterPro" id="IPR008721">
    <property type="entry name" value="ORC6_cyclin_first"/>
</dbReference>
<evidence type="ECO:0000256" key="5">
    <source>
        <dbReference type="ARBA" id="ARBA00023242"/>
    </source>
</evidence>
<evidence type="ECO:0000313" key="9">
    <source>
        <dbReference type="Proteomes" id="UP000094285"/>
    </source>
</evidence>
<dbReference type="GO" id="GO:0003677">
    <property type="term" value="F:DNA binding"/>
    <property type="evidence" value="ECO:0007669"/>
    <property type="project" value="UniProtKB-KW"/>
</dbReference>
<keyword evidence="5" id="KW-0539">Nucleus</keyword>
<dbReference type="InterPro" id="IPR016811">
    <property type="entry name" value="ORC6_fun"/>
</dbReference>
<evidence type="ECO:0000256" key="3">
    <source>
        <dbReference type="ARBA" id="ARBA00022705"/>
    </source>
</evidence>
<protein>
    <submittedName>
        <fullName evidence="8">Origin recognition complex, subunit 6</fullName>
    </submittedName>
</protein>
<feature type="compositionally biased region" description="Basic and acidic residues" evidence="6">
    <location>
        <begin position="140"/>
        <end position="175"/>
    </location>
</feature>
<feature type="domain" description="ORC6 first cyclin-like" evidence="7">
    <location>
        <begin position="9"/>
        <end position="97"/>
    </location>
</feature>
<accession>A0A1E4SIW1</accession>
<comment type="subcellular location">
    <subcellularLocation>
        <location evidence="1">Nucleus</location>
    </subcellularLocation>
</comment>
<dbReference type="STRING" id="984487.A0A1E4SIW1"/>
<feature type="compositionally biased region" description="Polar residues" evidence="6">
    <location>
        <begin position="116"/>
        <end position="133"/>
    </location>
</feature>
<dbReference type="Proteomes" id="UP000094285">
    <property type="component" value="Unassembled WGS sequence"/>
</dbReference>
<evidence type="ECO:0000313" key="8">
    <source>
        <dbReference type="EMBL" id="ODV79445.1"/>
    </source>
</evidence>
<dbReference type="PIRSF" id="PIRSF022941">
    <property type="entry name" value="ORC6_fun"/>
    <property type="match status" value="1"/>
</dbReference>
<sequence length="385" mass="44237">MNSQLKQSFQDVIPTFQGQLPPEVLTCGDSLYQLSLQKQPVLPKRCEIARYHICAYLAAEKYLEQLGLPKPETNKIPLQPKLVSKLLDDFRENLLYQIRSTTSTPKSSPKKAGGSVYSTPMGTPSRTRNSPAKVSSPLKRLQELKDEHPAKRTKTDNSDFRDVDSPFNPKVKDSLDPPSPSKVSKSPKKSPKKSSPSKGTPKTTVYKYDKKHVSIEDFISFANNFYIPPTVTPKMIETFLVHKHKFTKKSEWLLACGMVNAAYTRINHRLLTSKMGAKSQLINHLFQYQKGGLMKWNMQIWCDIVDDWVKDEGWVLEIERTYMYESQSMEEVEKRNEMLGRNGRGWELLDKFGSMIHGDVLYDGDIQETYFENWKTRVMKELAKN</sequence>
<evidence type="ECO:0000256" key="1">
    <source>
        <dbReference type="ARBA" id="ARBA00004123"/>
    </source>
</evidence>
<keyword evidence="9" id="KW-1185">Reference proteome</keyword>
<dbReference type="GO" id="GO:0006260">
    <property type="term" value="P:DNA replication"/>
    <property type="evidence" value="ECO:0007669"/>
    <property type="project" value="UniProtKB-KW"/>
</dbReference>
<keyword evidence="3" id="KW-0235">DNA replication</keyword>
<gene>
    <name evidence="8" type="ORF">CANTADRAFT_90532</name>
</gene>
<comment type="similarity">
    <text evidence="2">Belongs to the ORC6 family.</text>
</comment>
<dbReference type="Pfam" id="PF05460">
    <property type="entry name" value="ORC6"/>
    <property type="match status" value="1"/>
</dbReference>
<dbReference type="AlphaFoldDB" id="A0A1E4SIW1"/>
<evidence type="ECO:0000259" key="7">
    <source>
        <dbReference type="Pfam" id="PF05460"/>
    </source>
</evidence>
<reference evidence="9" key="1">
    <citation type="submission" date="2016-05" db="EMBL/GenBank/DDBJ databases">
        <title>Comparative genomics of biotechnologically important yeasts.</title>
        <authorList>
            <consortium name="DOE Joint Genome Institute"/>
            <person name="Riley R."/>
            <person name="Haridas S."/>
            <person name="Wolfe K.H."/>
            <person name="Lopes M.R."/>
            <person name="Hittinger C.T."/>
            <person name="Goker M."/>
            <person name="Salamov A."/>
            <person name="Wisecaver J."/>
            <person name="Long T.M."/>
            <person name="Aerts A.L."/>
            <person name="Barry K."/>
            <person name="Choi C."/>
            <person name="Clum A."/>
            <person name="Coughlan A.Y."/>
            <person name="Deshpande S."/>
            <person name="Douglass A.P."/>
            <person name="Hanson S.J."/>
            <person name="Klenk H.-P."/>
            <person name="Labutti K."/>
            <person name="Lapidus A."/>
            <person name="Lindquist E."/>
            <person name="Lipzen A."/>
            <person name="Meier-Kolthoff J.P."/>
            <person name="Ohm R.A."/>
            <person name="Otillar R.P."/>
            <person name="Pangilinan J."/>
            <person name="Peng Y."/>
            <person name="Rokas A."/>
            <person name="Rosa C.A."/>
            <person name="Scheuner C."/>
            <person name="Sibirny A.A."/>
            <person name="Slot J.C."/>
            <person name="Stielow J.B."/>
            <person name="Sun H."/>
            <person name="Kurtzman C.P."/>
            <person name="Blackwell M."/>
            <person name="Grigoriev I.V."/>
            <person name="Jeffries T.W."/>
        </authorList>
    </citation>
    <scope>NUCLEOTIDE SEQUENCE [LARGE SCALE GENOMIC DNA]</scope>
    <source>
        <strain evidence="9">NRRL Y-17324</strain>
    </source>
</reference>
<name>A0A1E4SIW1_9ASCO</name>
<proteinExistence type="inferred from homology"/>
<dbReference type="GeneID" id="30985844"/>
<evidence type="ECO:0000256" key="4">
    <source>
        <dbReference type="ARBA" id="ARBA00023125"/>
    </source>
</evidence>
<evidence type="ECO:0000256" key="6">
    <source>
        <dbReference type="SAM" id="MobiDB-lite"/>
    </source>
</evidence>
<keyword evidence="4" id="KW-0238">DNA-binding</keyword>
<dbReference type="GO" id="GO:0005664">
    <property type="term" value="C:nuclear origin of replication recognition complex"/>
    <property type="evidence" value="ECO:0007669"/>
    <property type="project" value="InterPro"/>
</dbReference>
<dbReference type="OrthoDB" id="5367324at2759"/>